<protein>
    <submittedName>
        <fullName evidence="2">NAD-dependent dehydratase</fullName>
    </submittedName>
</protein>
<dbReference type="SUPFAM" id="SSF51735">
    <property type="entry name" value="NAD(P)-binding Rossmann-fold domains"/>
    <property type="match status" value="1"/>
</dbReference>
<organism evidence="2 3">
    <name type="scientific">Azospirillum thiophilum</name>
    <dbReference type="NCBI Taxonomy" id="528244"/>
    <lineage>
        <taxon>Bacteria</taxon>
        <taxon>Pseudomonadati</taxon>
        <taxon>Pseudomonadota</taxon>
        <taxon>Alphaproteobacteria</taxon>
        <taxon>Rhodospirillales</taxon>
        <taxon>Azospirillaceae</taxon>
        <taxon>Azospirillum</taxon>
    </lineage>
</organism>
<dbReference type="RefSeq" id="WP_045580795.1">
    <property type="nucleotide sequence ID" value="NZ_CP012401.1"/>
</dbReference>
<keyword evidence="3" id="KW-1185">Reference proteome</keyword>
<dbReference type="PANTHER" id="PTHR48079">
    <property type="entry name" value="PROTEIN YEEZ"/>
    <property type="match status" value="1"/>
</dbReference>
<dbReference type="Pfam" id="PF01370">
    <property type="entry name" value="Epimerase"/>
    <property type="match status" value="1"/>
</dbReference>
<feature type="domain" description="NAD-dependent epimerase/dehydratase" evidence="1">
    <location>
        <begin position="3"/>
        <end position="221"/>
    </location>
</feature>
<proteinExistence type="predicted"/>
<gene>
    <name evidence="2" type="ORF">AL072_07900</name>
</gene>
<name>A0AAC8VWZ5_9PROT</name>
<dbReference type="GO" id="GO:0004029">
    <property type="term" value="F:aldehyde dehydrogenase (NAD+) activity"/>
    <property type="evidence" value="ECO:0007669"/>
    <property type="project" value="TreeGrafter"/>
</dbReference>
<evidence type="ECO:0000313" key="2">
    <source>
        <dbReference type="EMBL" id="ALG70847.1"/>
    </source>
</evidence>
<dbReference type="InterPro" id="IPR051783">
    <property type="entry name" value="NAD(P)-dependent_oxidoreduct"/>
</dbReference>
<evidence type="ECO:0000259" key="1">
    <source>
        <dbReference type="Pfam" id="PF01370"/>
    </source>
</evidence>
<dbReference type="GO" id="GO:0005737">
    <property type="term" value="C:cytoplasm"/>
    <property type="evidence" value="ECO:0007669"/>
    <property type="project" value="TreeGrafter"/>
</dbReference>
<evidence type="ECO:0000313" key="3">
    <source>
        <dbReference type="Proteomes" id="UP000069935"/>
    </source>
</evidence>
<dbReference type="EMBL" id="CP012401">
    <property type="protein sequence ID" value="ALG70847.1"/>
    <property type="molecule type" value="Genomic_DNA"/>
</dbReference>
<dbReference type="InterPro" id="IPR001509">
    <property type="entry name" value="Epimerase_deHydtase"/>
</dbReference>
<dbReference type="KEGG" id="ati:AL072_07900"/>
<accession>A0AAC8VWZ5</accession>
<dbReference type="CDD" id="cd05232">
    <property type="entry name" value="UDP_G4E_4_SDR_e"/>
    <property type="match status" value="1"/>
</dbReference>
<dbReference type="InterPro" id="IPR036291">
    <property type="entry name" value="NAD(P)-bd_dom_sf"/>
</dbReference>
<sequence>MRVLLTGATGFVGRNTAPLLAARGHRVRAALRAPSESPWEPAVVGEIGPDTDWRAALTGVDSVVHMAARVHVMRDSAADPLAEFRRVNTAGTIRLAEQAAAAGVKRFVFLSSIKAVVDESRPAPLDEATPPAPHSPYGVSKLEAERALAEISARTGMELVVIRPPLVYGPGAAGNMRSLVKLVATGLPLPLGAIHNRRSLIYVGNLADAVATVLEHPAAAGQTFLVQDGEPVSTAGLVQAIATALGRPARLVPVPRPLMALAAGLTGTRALFDRLAGTLTVDDGPIRKRLGWRPPHDLASGLRATAEWFNASRDRPRRRSRGRANGD</sequence>
<dbReference type="AlphaFoldDB" id="A0AAC8VWZ5"/>
<dbReference type="Proteomes" id="UP000069935">
    <property type="component" value="Chromosome 1"/>
</dbReference>
<reference evidence="2 3" key="2">
    <citation type="journal article" date="2016" name="Genome Announc.">
        <title>Complete Genome Sequence of a Strain of Azospirillum thiophilum Isolated from a Sulfide Spring.</title>
        <authorList>
            <person name="Fomenkov A."/>
            <person name="Vincze T."/>
            <person name="Grabovich M."/>
            <person name="Anton B.P."/>
            <person name="Dubinina G."/>
            <person name="Orlova M."/>
            <person name="Belousova E."/>
            <person name="Roberts R.J."/>
        </authorList>
    </citation>
    <scope>NUCLEOTIDE SEQUENCE [LARGE SCALE GENOMIC DNA]</scope>
    <source>
        <strain evidence="2 3">BV-S</strain>
    </source>
</reference>
<reference evidence="3" key="1">
    <citation type="submission" date="2015-08" db="EMBL/GenBank/DDBJ databases">
        <title>Complete Genome Sequence of Azospirillum thiophilum BV-S.</title>
        <authorList>
            <person name="Fomenkov A."/>
            <person name="Vincze T."/>
            <person name="Grabovich M."/>
            <person name="Dubinina G."/>
            <person name="Orlova M."/>
            <person name="Belousova E."/>
            <person name="Roberts R.J."/>
        </authorList>
    </citation>
    <scope>NUCLEOTIDE SEQUENCE [LARGE SCALE GENOMIC DNA]</scope>
    <source>
        <strain evidence="3">BV-S</strain>
    </source>
</reference>
<dbReference type="PANTHER" id="PTHR48079:SF6">
    <property type="entry name" value="NAD(P)-BINDING DOMAIN-CONTAINING PROTEIN-RELATED"/>
    <property type="match status" value="1"/>
</dbReference>
<dbReference type="Gene3D" id="3.40.50.720">
    <property type="entry name" value="NAD(P)-binding Rossmann-like Domain"/>
    <property type="match status" value="1"/>
</dbReference>